<evidence type="ECO:0000259" key="1">
    <source>
        <dbReference type="Pfam" id="PF09509"/>
    </source>
</evidence>
<dbReference type="Pfam" id="PF09509">
    <property type="entry name" value="Hypoth_Ymh"/>
    <property type="match status" value="1"/>
</dbReference>
<evidence type="ECO:0000313" key="3">
    <source>
        <dbReference type="Proteomes" id="UP000094578"/>
    </source>
</evidence>
<dbReference type="AlphaFoldDB" id="A0A1E3KYS5"/>
<feature type="domain" description="Conserved hypothetical protein CHP02391" evidence="1">
    <location>
        <begin position="200"/>
        <end position="311"/>
    </location>
</feature>
<sequence length="523" mass="59944">MKSQVNCPLCSNEASKIREVSEVLDISCLSCGDFKITQECLDDLPSERKLLPQLMKVSAFTRYRTINKEPVATLFISDPYDYSEGFTIQQIVDQFPSLAERKLKVMQNLNQLSEYFGQKLSFDSKDYAVFFPEVKDEHPCLMMIQTLIDEGLIMCDVKFPTQITVTDKGSSISISEATSVPSQVPKTQVIEGPELNKLKGLHPRVLEMSQEPFRDGYFRPAVLDTYLALDNDVRIKSKLDLYGSALMQKAFSEKAPILKIKDGSAQMGAMWLFSGSTMSIRNVLAHDHSIIPSEQEALEQLFFASMLFRKLDLAVNVDAEKLITEISQISFKLNGKYDLNKEKIREYLNQSKEFVDSALHRICFEKILTLIKSSYFDDQNFGIKLILKYNDIIFNHITNDDHIDLIITIYKAAGNTYPSHSAMDLIKDNFSAITKSFRIFQERLLSNTEVFNELLNRIWLKDDFFTLIIKYSDVEFMRELLTEIVDKKIVLAKRDLDLLSGNLNDIGRNNFDDLTKKIVKMNQ</sequence>
<dbReference type="InterPro" id="IPR012654">
    <property type="entry name" value="CHP02391"/>
</dbReference>
<dbReference type="RefSeq" id="WP_069329306.1">
    <property type="nucleotide sequence ID" value="NZ_MDER01000080.1"/>
</dbReference>
<dbReference type="EMBL" id="MDER01000080">
    <property type="protein sequence ID" value="ODP26687.1"/>
    <property type="molecule type" value="Genomic_DNA"/>
</dbReference>
<organism evidence="2 3">
    <name type="scientific">Paenibacillus nuruki</name>
    <dbReference type="NCBI Taxonomy" id="1886670"/>
    <lineage>
        <taxon>Bacteria</taxon>
        <taxon>Bacillati</taxon>
        <taxon>Bacillota</taxon>
        <taxon>Bacilli</taxon>
        <taxon>Bacillales</taxon>
        <taxon>Paenibacillaceae</taxon>
        <taxon>Paenibacillus</taxon>
    </lineage>
</organism>
<name>A0A1E3KYS5_9BACL</name>
<evidence type="ECO:0000313" key="2">
    <source>
        <dbReference type="EMBL" id="ODP26687.1"/>
    </source>
</evidence>
<protein>
    <recommendedName>
        <fullName evidence="1">Conserved hypothetical protein CHP02391 domain-containing protein</fullName>
    </recommendedName>
</protein>
<gene>
    <name evidence="2" type="ORF">PTI45_03966</name>
</gene>
<accession>A0A1E3KYS5</accession>
<dbReference type="Proteomes" id="UP000094578">
    <property type="component" value="Unassembled WGS sequence"/>
</dbReference>
<comment type="caution">
    <text evidence="2">The sequence shown here is derived from an EMBL/GenBank/DDBJ whole genome shotgun (WGS) entry which is preliminary data.</text>
</comment>
<keyword evidence="3" id="KW-1185">Reference proteome</keyword>
<proteinExistence type="predicted"/>
<reference evidence="2 3" key="1">
    <citation type="submission" date="2016-08" db="EMBL/GenBank/DDBJ databases">
        <title>Genome sequencing of Paenibacillus sp. TI45-13ar, isolated from Korean traditional nuruk.</title>
        <authorList>
            <person name="Kim S.-J."/>
        </authorList>
    </citation>
    <scope>NUCLEOTIDE SEQUENCE [LARGE SCALE GENOMIC DNA]</scope>
    <source>
        <strain evidence="2 3">TI45-13ar</strain>
    </source>
</reference>